<dbReference type="PANTHER" id="PTHR21593:SF36">
    <property type="entry name" value="DUF148 DOMAIN-CONTAINING PROTEIN-RELATED"/>
    <property type="match status" value="1"/>
</dbReference>
<keyword evidence="1" id="KW-0175">Coiled coil</keyword>
<feature type="coiled-coil region" evidence="1">
    <location>
        <begin position="140"/>
        <end position="178"/>
    </location>
</feature>
<feature type="signal peptide" evidence="2">
    <location>
        <begin position="1"/>
        <end position="18"/>
    </location>
</feature>
<evidence type="ECO:0000256" key="2">
    <source>
        <dbReference type="SAM" id="SignalP"/>
    </source>
</evidence>
<name>A0A8S1ETK7_9PELO</name>
<evidence type="ECO:0000313" key="3">
    <source>
        <dbReference type="EMBL" id="CAB3404630.1"/>
    </source>
</evidence>
<proteinExistence type="predicted"/>
<protein>
    <recommendedName>
        <fullName evidence="5">SXP/RAL-2 family protein Ani s 5-like cation-binding domain-containing protein</fullName>
    </recommendedName>
</protein>
<dbReference type="InterPro" id="IPR052823">
    <property type="entry name" value="SXP/RAL-2_related"/>
</dbReference>
<keyword evidence="2" id="KW-0732">Signal</keyword>
<keyword evidence="4" id="KW-1185">Reference proteome</keyword>
<comment type="caution">
    <text evidence="3">The sequence shown here is derived from an EMBL/GenBank/DDBJ whole genome shotgun (WGS) entry which is preliminary data.</text>
</comment>
<dbReference type="AlphaFoldDB" id="A0A8S1ETK7"/>
<evidence type="ECO:0000313" key="4">
    <source>
        <dbReference type="Proteomes" id="UP000494206"/>
    </source>
</evidence>
<dbReference type="PANTHER" id="PTHR21593">
    <property type="entry name" value="PRION-LIKE- Q/N-RICH -DOMAIN-BEARING PROTEIN PROTEIN"/>
    <property type="match status" value="1"/>
</dbReference>
<reference evidence="3 4" key="1">
    <citation type="submission" date="2020-04" db="EMBL/GenBank/DDBJ databases">
        <authorList>
            <person name="Laetsch R D."/>
            <person name="Stevens L."/>
            <person name="Kumar S."/>
            <person name="Blaxter L. M."/>
        </authorList>
    </citation>
    <scope>NUCLEOTIDE SEQUENCE [LARGE SCALE GENOMIC DNA]</scope>
</reference>
<feature type="chain" id="PRO_5035891120" description="SXP/RAL-2 family protein Ani s 5-like cation-binding domain-containing protein" evidence="2">
    <location>
        <begin position="19"/>
        <end position="210"/>
    </location>
</feature>
<sequence length="210" mass="24177">MNKLFLATAFALFCAFEARPCGGFCGGFRPPPPPCGLPPYIDDLPEDARLKITEIWKNYKAGDKCYNEQGLTREIVDALPKDAKKNIHRFRLPFLHGLPSDVVAKFDEIMKDRSLTFDEKKEKTDALAKEILTGDALQKFNEFKERMKKHEDEYEEKKSKLSKEAFKANEKISKLMKEKFEIMGSLSEEVKDELFELWKSRFPGPPPPPQ</sequence>
<accession>A0A8S1ETK7</accession>
<dbReference type="EMBL" id="CADEPM010000004">
    <property type="protein sequence ID" value="CAB3404630.1"/>
    <property type="molecule type" value="Genomic_DNA"/>
</dbReference>
<dbReference type="Proteomes" id="UP000494206">
    <property type="component" value="Unassembled WGS sequence"/>
</dbReference>
<evidence type="ECO:0000256" key="1">
    <source>
        <dbReference type="SAM" id="Coils"/>
    </source>
</evidence>
<evidence type="ECO:0008006" key="5">
    <source>
        <dbReference type="Google" id="ProtNLM"/>
    </source>
</evidence>
<gene>
    <name evidence="3" type="ORF">CBOVIS_LOCUS6932</name>
</gene>
<dbReference type="OrthoDB" id="5802492at2759"/>
<organism evidence="3 4">
    <name type="scientific">Caenorhabditis bovis</name>
    <dbReference type="NCBI Taxonomy" id="2654633"/>
    <lineage>
        <taxon>Eukaryota</taxon>
        <taxon>Metazoa</taxon>
        <taxon>Ecdysozoa</taxon>
        <taxon>Nematoda</taxon>
        <taxon>Chromadorea</taxon>
        <taxon>Rhabditida</taxon>
        <taxon>Rhabditina</taxon>
        <taxon>Rhabditomorpha</taxon>
        <taxon>Rhabditoidea</taxon>
        <taxon>Rhabditidae</taxon>
        <taxon>Peloderinae</taxon>
        <taxon>Caenorhabditis</taxon>
    </lineage>
</organism>